<dbReference type="InterPro" id="IPR027417">
    <property type="entry name" value="P-loop_NTPase"/>
</dbReference>
<feature type="domain" description="Helicase C-terminal" evidence="1">
    <location>
        <begin position="343"/>
        <end position="425"/>
    </location>
</feature>
<dbReference type="PANTHER" id="PTHR47396">
    <property type="entry name" value="TYPE I RESTRICTION ENZYME ECOKI R PROTEIN"/>
    <property type="match status" value="1"/>
</dbReference>
<reference evidence="3 4" key="1">
    <citation type="journal article" date="2021" name="bioRxiv">
        <title>Unraveling nitrogen, sulfur and carbon metabolic pathways and microbial community transcriptional responses to substrate deprivation and toxicity stresses in a bioreactor mimicking anoxic brackish coastal sediment conditions.</title>
        <authorList>
            <person name="Martins P.D."/>
            <person name="Echeveste M.J."/>
            <person name="Arshad A."/>
            <person name="Kurth J."/>
            <person name="Ouboter H."/>
            <person name="Jetten M.S.M."/>
            <person name="Welte C.U."/>
        </authorList>
    </citation>
    <scope>NUCLEOTIDE SEQUENCE [LARGE SCALE GENOMIC DNA]</scope>
    <source>
        <strain evidence="3">MAG_38</strain>
    </source>
</reference>
<keyword evidence="3" id="KW-0347">Helicase</keyword>
<comment type="caution">
    <text evidence="3">The sequence shown here is derived from an EMBL/GenBank/DDBJ whole genome shotgun (WGS) entry which is preliminary data.</text>
</comment>
<dbReference type="GO" id="GO:0003677">
    <property type="term" value="F:DNA binding"/>
    <property type="evidence" value="ECO:0007669"/>
    <property type="project" value="InterPro"/>
</dbReference>
<keyword evidence="3" id="KW-0067">ATP-binding</keyword>
<evidence type="ECO:0000259" key="2">
    <source>
        <dbReference type="Pfam" id="PF04851"/>
    </source>
</evidence>
<dbReference type="Pfam" id="PF00271">
    <property type="entry name" value="Helicase_C"/>
    <property type="match status" value="1"/>
</dbReference>
<sequence length="896" mass="101563">MNSTVNTIANRLSLRSPQRISLEILACICDIISLEKGADVAQAIKAVQSEFSTVTDFERDFPSLCFALATGVGKTRLMGAFIAYLHKAEGIRHFFVLAPNLTIYNKLIVDFTPNTSKYVLQGIAEFAVEPPEIITGDNYESGRGVRSRDLFGDKSVHVNIFNIGKITSIETPKGAVKTNVPKFRRLQEYIGQSYFDYLSTLDDLVLLMDESHRYRASAGMKAINELKPILGLELTATPQIERGGGADPFKNVIYSYPLSNAMEDGFVKEPAVATRENFDIRNYDEGGLERLKLEDGVRIHENTKVELEVYARENGVPIVKPFMLVIAKDTDHANALVKVMEDNTFFEGHYKSKVITVHSALKGEERDDTVEQLIHVEKPDNPTEIVVHVNMLKEGWDVTNLYTIVPLRTANSRTLVEQSIGRGLRLPYGKRTGVGAVDRLTIVSHDKFQEIVDYANSPESIIRGGLKIVGIPTERTRVVVAEPEIINRIQRSAVGEGTGEYRTQGLLFESPKEQEAAKATLEVIRREFERLPRSADLTKAEIQEQIVEKVKTLITPAQREIEGVMEQVDVERVVARTIQLRNELSIDIPRITIQPVGDVTRGYREFKMDLLRVNYQPVDNEILIQELHRREQHRLMSGTGIVPEEKLEDYLVRGLIDFNDISYDDQAELLYTLAGHVVAHLRSYLKNENEVLNVLQYHQQGLVNLIHAQMQEHYEEKVTAYEAHVSKGFRTLRPNNYSAPENEVERDFRAPVIEKQDIRKMLFGRFKKCLYRVQKFDSDSERRFAVVLENDPEVLKWFKPAKGDFQIHYANDTSYEPDFVVETKQEKLLCEPKSAAEMEDREVLAKAKAAAEWCGHATKHEGENGGKPWTYLLIPHDVITDNKTLKGLAASCTYRG</sequence>
<gene>
    <name evidence="3" type="ORF">K8G79_01815</name>
</gene>
<evidence type="ECO:0000313" key="4">
    <source>
        <dbReference type="Proteomes" id="UP001197609"/>
    </source>
</evidence>
<dbReference type="GO" id="GO:0005524">
    <property type="term" value="F:ATP binding"/>
    <property type="evidence" value="ECO:0007669"/>
    <property type="project" value="InterPro"/>
</dbReference>
<dbReference type="EMBL" id="JAIOIU010000023">
    <property type="protein sequence ID" value="MBZ0158878.1"/>
    <property type="molecule type" value="Genomic_DNA"/>
</dbReference>
<dbReference type="GO" id="GO:0004386">
    <property type="term" value="F:helicase activity"/>
    <property type="evidence" value="ECO:0007669"/>
    <property type="project" value="UniProtKB-KW"/>
</dbReference>
<organism evidence="3 4">
    <name type="scientific">Candidatus Methylomirabilis tolerans</name>
    <dbReference type="NCBI Taxonomy" id="3123416"/>
    <lineage>
        <taxon>Bacteria</taxon>
        <taxon>Candidatus Methylomirabilota</taxon>
        <taxon>Candidatus Methylomirabilia</taxon>
        <taxon>Candidatus Methylomirabilales</taxon>
        <taxon>Candidatus Methylomirabilaceae</taxon>
        <taxon>Candidatus Methylomirabilis</taxon>
    </lineage>
</organism>
<dbReference type="PANTHER" id="PTHR47396:SF1">
    <property type="entry name" value="ATP-DEPENDENT HELICASE IRC3-RELATED"/>
    <property type="match status" value="1"/>
</dbReference>
<dbReference type="Gene3D" id="3.40.50.300">
    <property type="entry name" value="P-loop containing nucleotide triphosphate hydrolases"/>
    <property type="match status" value="2"/>
</dbReference>
<evidence type="ECO:0000313" key="3">
    <source>
        <dbReference type="EMBL" id="MBZ0158878.1"/>
    </source>
</evidence>
<name>A0AAJ1EHZ6_9BACT</name>
<dbReference type="SUPFAM" id="SSF52540">
    <property type="entry name" value="P-loop containing nucleoside triphosphate hydrolases"/>
    <property type="match status" value="1"/>
</dbReference>
<dbReference type="GO" id="GO:0005829">
    <property type="term" value="C:cytosol"/>
    <property type="evidence" value="ECO:0007669"/>
    <property type="project" value="TreeGrafter"/>
</dbReference>
<keyword evidence="3" id="KW-0378">Hydrolase</keyword>
<dbReference type="InterPro" id="IPR006935">
    <property type="entry name" value="Helicase/UvrB_N"/>
</dbReference>
<keyword evidence="3" id="KW-0547">Nucleotide-binding</keyword>
<dbReference type="InterPro" id="IPR050742">
    <property type="entry name" value="Helicase_Restrict-Modif_Enz"/>
</dbReference>
<dbReference type="GO" id="GO:0016787">
    <property type="term" value="F:hydrolase activity"/>
    <property type="evidence" value="ECO:0007669"/>
    <property type="project" value="InterPro"/>
</dbReference>
<accession>A0AAJ1EHZ6</accession>
<evidence type="ECO:0000259" key="1">
    <source>
        <dbReference type="Pfam" id="PF00271"/>
    </source>
</evidence>
<feature type="domain" description="Helicase/UvrB N-terminal" evidence="2">
    <location>
        <begin position="42"/>
        <end position="239"/>
    </location>
</feature>
<dbReference type="InterPro" id="IPR001650">
    <property type="entry name" value="Helicase_C-like"/>
</dbReference>
<dbReference type="Pfam" id="PF04851">
    <property type="entry name" value="ResIII"/>
    <property type="match status" value="1"/>
</dbReference>
<protein>
    <submittedName>
        <fullName evidence="3">DEAD/DEAH box helicase family protein</fullName>
    </submittedName>
</protein>
<dbReference type="Proteomes" id="UP001197609">
    <property type="component" value="Unassembled WGS sequence"/>
</dbReference>
<proteinExistence type="predicted"/>
<dbReference type="AlphaFoldDB" id="A0AAJ1EHZ6"/>